<dbReference type="NCBIfam" id="TIGR00049">
    <property type="entry name" value="iron-sulfur cluster assembly accessory protein"/>
    <property type="match status" value="1"/>
</dbReference>
<sequence>MRRGMRMGGVALTSSLLSRMTASCCGAIGHRFYASTSASSHFPAAVEHTAGNGHDLKAHVSLLYKSTHKGSGKTEVPPRQSGGDKPATTNLTAATVSASFTASAAGARGEAPVRRENLAGSFSSCAEDAGAVANRPLSPLQRRQLLFKHKAAFTLTPQALRRVKYLLRQAQMQPAPDGIRIGVRRRGCSGYSYTVNYFYPEEEPASAKQLDTQRSSGVVGETTGANGARKGDVVVEQDGVKVVVDGNALFYVIGTEMDYVVRNVEEKFTFRNPNQKYSCGCEDSFMPFDVAEQETS</sequence>
<comment type="caution">
    <text evidence="5">The sequence shown here is derived from an EMBL/GenBank/DDBJ whole genome shotgun (WGS) entry which is preliminary data.</text>
</comment>
<dbReference type="InterPro" id="IPR000361">
    <property type="entry name" value="ATAP_core_dom"/>
</dbReference>
<reference evidence="5 6" key="1">
    <citation type="submission" date="2013-07" db="EMBL/GenBank/DDBJ databases">
        <authorList>
            <person name="Stoco P.H."/>
            <person name="Wagner G."/>
            <person name="Gerber A."/>
            <person name="Zaha A."/>
            <person name="Thompson C."/>
            <person name="Bartholomeu D.C."/>
            <person name="Luckemeyer D.D."/>
            <person name="Bahia D."/>
            <person name="Loreto E."/>
            <person name="Prestes E.B."/>
            <person name="Lima F.M."/>
            <person name="Rodrigues-Luiz G."/>
            <person name="Vallejo G.A."/>
            <person name="Filho J.F."/>
            <person name="Monteiro K.M."/>
            <person name="Tyler K.M."/>
            <person name="de Almeida L.G."/>
            <person name="Ortiz M.F."/>
            <person name="Siervo M.A."/>
            <person name="de Moraes M.H."/>
            <person name="Cunha O.L."/>
            <person name="Mendonca-Neto R."/>
            <person name="Silva R."/>
            <person name="Teixeira S.M."/>
            <person name="Murta S.M."/>
            <person name="Sincero T.C."/>
            <person name="Mendes T.A."/>
            <person name="Urmenyi T.P."/>
            <person name="Silva V.G."/>
            <person name="da Rocha W.D."/>
            <person name="Andersson B."/>
            <person name="Romanha A.J."/>
            <person name="Steindel M."/>
            <person name="de Vasconcelos A.T."/>
            <person name="Grisard E.C."/>
        </authorList>
    </citation>
    <scope>NUCLEOTIDE SEQUENCE [LARGE SCALE GENOMIC DNA]</scope>
    <source>
        <strain evidence="5 6">SC58</strain>
    </source>
</reference>
<evidence type="ECO:0000256" key="3">
    <source>
        <dbReference type="SAM" id="SignalP"/>
    </source>
</evidence>
<gene>
    <name evidence="5" type="ORF">TRSC58_02465</name>
</gene>
<dbReference type="GO" id="GO:0051537">
    <property type="term" value="F:2 iron, 2 sulfur cluster binding"/>
    <property type="evidence" value="ECO:0007669"/>
    <property type="project" value="TreeGrafter"/>
</dbReference>
<evidence type="ECO:0000256" key="2">
    <source>
        <dbReference type="SAM" id="MobiDB-lite"/>
    </source>
</evidence>
<dbReference type="GO" id="GO:0005739">
    <property type="term" value="C:mitochondrion"/>
    <property type="evidence" value="ECO:0007669"/>
    <property type="project" value="TreeGrafter"/>
</dbReference>
<comment type="similarity">
    <text evidence="1">Belongs to the HesB/IscA family.</text>
</comment>
<evidence type="ECO:0000313" key="6">
    <source>
        <dbReference type="Proteomes" id="UP000031737"/>
    </source>
</evidence>
<feature type="signal peptide" evidence="3">
    <location>
        <begin position="1"/>
        <end position="22"/>
    </location>
</feature>
<name>A0A061J643_TRYRA</name>
<dbReference type="PANTHER" id="PTHR10072">
    <property type="entry name" value="IRON-SULFUR CLUSTER ASSEMBLY PROTEIN"/>
    <property type="match status" value="1"/>
</dbReference>
<dbReference type="Gene3D" id="2.60.300.12">
    <property type="entry name" value="HesB-like domain"/>
    <property type="match status" value="1"/>
</dbReference>
<dbReference type="InterPro" id="IPR035903">
    <property type="entry name" value="HesB-like_dom_sf"/>
</dbReference>
<dbReference type="Proteomes" id="UP000031737">
    <property type="component" value="Unassembled WGS sequence"/>
</dbReference>
<dbReference type="EMBL" id="AUPL01002465">
    <property type="protein sequence ID" value="ESL09810.1"/>
    <property type="molecule type" value="Genomic_DNA"/>
</dbReference>
<evidence type="ECO:0000256" key="1">
    <source>
        <dbReference type="ARBA" id="ARBA00006718"/>
    </source>
</evidence>
<evidence type="ECO:0000259" key="4">
    <source>
        <dbReference type="Pfam" id="PF01521"/>
    </source>
</evidence>
<evidence type="ECO:0000313" key="5">
    <source>
        <dbReference type="EMBL" id="ESL09810.1"/>
    </source>
</evidence>
<dbReference type="InterPro" id="IPR050322">
    <property type="entry name" value="Fe-S_cluster_asmbl/transfer"/>
</dbReference>
<keyword evidence="3" id="KW-0732">Signal</keyword>
<dbReference type="VEuPathDB" id="TriTrypDB:TRSC58_02465"/>
<dbReference type="InterPro" id="IPR016092">
    <property type="entry name" value="ATAP"/>
</dbReference>
<feature type="chain" id="PRO_5001601369" description="Core domain-containing protein" evidence="3">
    <location>
        <begin position="23"/>
        <end position="296"/>
    </location>
</feature>
<feature type="region of interest" description="Disordered" evidence="2">
    <location>
        <begin position="67"/>
        <end position="89"/>
    </location>
</feature>
<dbReference type="GO" id="GO:0016226">
    <property type="term" value="P:iron-sulfur cluster assembly"/>
    <property type="evidence" value="ECO:0007669"/>
    <property type="project" value="InterPro"/>
</dbReference>
<protein>
    <recommendedName>
        <fullName evidence="4">Core domain-containing protein</fullName>
    </recommendedName>
</protein>
<dbReference type="PANTHER" id="PTHR10072:SF41">
    <property type="entry name" value="IRON-SULFUR CLUSTER ASSEMBLY 1 HOMOLOG, MITOCHONDRIAL"/>
    <property type="match status" value="1"/>
</dbReference>
<dbReference type="SUPFAM" id="SSF89360">
    <property type="entry name" value="HesB-like domain"/>
    <property type="match status" value="1"/>
</dbReference>
<accession>A0A061J643</accession>
<keyword evidence="6" id="KW-1185">Reference proteome</keyword>
<dbReference type="Pfam" id="PF01521">
    <property type="entry name" value="Fe-S_biosyn"/>
    <property type="match status" value="1"/>
</dbReference>
<dbReference type="AlphaFoldDB" id="A0A061J643"/>
<organism evidence="5 6">
    <name type="scientific">Trypanosoma rangeli SC58</name>
    <dbReference type="NCBI Taxonomy" id="429131"/>
    <lineage>
        <taxon>Eukaryota</taxon>
        <taxon>Discoba</taxon>
        <taxon>Euglenozoa</taxon>
        <taxon>Kinetoplastea</taxon>
        <taxon>Metakinetoplastina</taxon>
        <taxon>Trypanosomatida</taxon>
        <taxon>Trypanosomatidae</taxon>
        <taxon>Trypanosoma</taxon>
        <taxon>Herpetosoma</taxon>
    </lineage>
</organism>
<feature type="domain" description="Core" evidence="4">
    <location>
        <begin position="229"/>
        <end position="283"/>
    </location>
</feature>
<proteinExistence type="inferred from homology"/>
<dbReference type="OrthoDB" id="333486at2759"/>